<evidence type="ECO:0000313" key="2">
    <source>
        <dbReference type="EMBL" id="GAX13468.1"/>
    </source>
</evidence>
<gene>
    <name evidence="2" type="ORF">FisN_36Lh021</name>
</gene>
<feature type="compositionally biased region" description="Polar residues" evidence="1">
    <location>
        <begin position="80"/>
        <end position="100"/>
    </location>
</feature>
<dbReference type="EMBL" id="BDSP01000067">
    <property type="protein sequence ID" value="GAX13468.1"/>
    <property type="molecule type" value="Genomic_DNA"/>
</dbReference>
<organism evidence="2 3">
    <name type="scientific">Fistulifera solaris</name>
    <name type="common">Oleaginous diatom</name>
    <dbReference type="NCBI Taxonomy" id="1519565"/>
    <lineage>
        <taxon>Eukaryota</taxon>
        <taxon>Sar</taxon>
        <taxon>Stramenopiles</taxon>
        <taxon>Ochrophyta</taxon>
        <taxon>Bacillariophyta</taxon>
        <taxon>Bacillariophyceae</taxon>
        <taxon>Bacillariophycidae</taxon>
        <taxon>Naviculales</taxon>
        <taxon>Naviculaceae</taxon>
        <taxon>Fistulifera</taxon>
    </lineage>
</organism>
<accession>A0A1Z5JI67</accession>
<comment type="caution">
    <text evidence="2">The sequence shown here is derived from an EMBL/GenBank/DDBJ whole genome shotgun (WGS) entry which is preliminary data.</text>
</comment>
<keyword evidence="3" id="KW-1185">Reference proteome</keyword>
<reference evidence="2 3" key="1">
    <citation type="journal article" date="2015" name="Plant Cell">
        <title>Oil accumulation by the oleaginous diatom Fistulifera solaris as revealed by the genome and transcriptome.</title>
        <authorList>
            <person name="Tanaka T."/>
            <person name="Maeda Y."/>
            <person name="Veluchamy A."/>
            <person name="Tanaka M."/>
            <person name="Abida H."/>
            <person name="Marechal E."/>
            <person name="Bowler C."/>
            <person name="Muto M."/>
            <person name="Sunaga Y."/>
            <person name="Tanaka M."/>
            <person name="Yoshino T."/>
            <person name="Taniguchi T."/>
            <person name="Fukuda Y."/>
            <person name="Nemoto M."/>
            <person name="Matsumoto M."/>
            <person name="Wong P.S."/>
            <person name="Aburatani S."/>
            <person name="Fujibuchi W."/>
        </authorList>
    </citation>
    <scope>NUCLEOTIDE SEQUENCE [LARGE SCALE GENOMIC DNA]</scope>
    <source>
        <strain evidence="2 3">JPCC DA0580</strain>
    </source>
</reference>
<protein>
    <submittedName>
        <fullName evidence="2">Uncharacterized protein</fullName>
    </submittedName>
</protein>
<name>A0A1Z5JI67_FISSO</name>
<evidence type="ECO:0000313" key="3">
    <source>
        <dbReference type="Proteomes" id="UP000198406"/>
    </source>
</evidence>
<dbReference type="InParanoid" id="A0A1Z5JI67"/>
<proteinExistence type="predicted"/>
<evidence type="ECO:0000256" key="1">
    <source>
        <dbReference type="SAM" id="MobiDB-lite"/>
    </source>
</evidence>
<feature type="region of interest" description="Disordered" evidence="1">
    <location>
        <begin position="66"/>
        <end position="100"/>
    </location>
</feature>
<dbReference type="Proteomes" id="UP000198406">
    <property type="component" value="Unassembled WGS sequence"/>
</dbReference>
<sequence>MQSHSIIQNVANIVSKENKEKDPLIMKYHHILYVTLLFRKFCGAFITPAESRLRTCIISAVKKSTTTADSGKSGGGFGSTKASPNNKKLRSISSKHTGSGSKVLRKAANTFDVIRKEHGKDACNDVYIRSPLNSPTTFWFVGKVAAKPGILPTHACLAQKRVIFEYSQRELRPQNLGGSYASALELWYAPGDSEMDVVRNQVNLTKVEGSAADLPDDFDANLVGYNPEIYVGEERTEGGLRVEKSEEGKSIKPVFEVNEAV</sequence>
<dbReference type="OrthoDB" id="39408at2759"/>
<dbReference type="AlphaFoldDB" id="A0A1Z5JI67"/>